<comment type="caution">
    <text evidence="2">The sequence shown here is derived from an EMBL/GenBank/DDBJ whole genome shotgun (WGS) entry which is preliminary data.</text>
</comment>
<evidence type="ECO:0000313" key="2">
    <source>
        <dbReference type="EMBL" id="MFD0724174.1"/>
    </source>
</evidence>
<dbReference type="RefSeq" id="WP_386821851.1">
    <property type="nucleotide sequence ID" value="NZ_JBHTIF010000001.1"/>
</dbReference>
<gene>
    <name evidence="2" type="ORF">ACFQ0E_01045</name>
</gene>
<evidence type="ECO:0008006" key="4">
    <source>
        <dbReference type="Google" id="ProtNLM"/>
    </source>
</evidence>
<accession>A0ABW2YCN1</accession>
<protein>
    <recommendedName>
        <fullName evidence="4">F5/8 type C domain-containing protein</fullName>
    </recommendedName>
</protein>
<feature type="chain" id="PRO_5045339279" description="F5/8 type C domain-containing protein" evidence="1">
    <location>
        <begin position="24"/>
        <end position="284"/>
    </location>
</feature>
<dbReference type="Proteomes" id="UP001597110">
    <property type="component" value="Unassembled WGS sequence"/>
</dbReference>
<name>A0ABW2YCN1_9GAMM</name>
<keyword evidence="1" id="KW-0732">Signal</keyword>
<organism evidence="2 3">
    <name type="scientific">Lysobacter brunescens</name>
    <dbReference type="NCBI Taxonomy" id="262323"/>
    <lineage>
        <taxon>Bacteria</taxon>
        <taxon>Pseudomonadati</taxon>
        <taxon>Pseudomonadota</taxon>
        <taxon>Gammaproteobacteria</taxon>
        <taxon>Lysobacterales</taxon>
        <taxon>Lysobacteraceae</taxon>
        <taxon>Lysobacter</taxon>
    </lineage>
</organism>
<sequence>MPQATTLPAGLLLAALLSLCACSESPTPPAAPSPPRTVLAAPPAPIPTAVEDTNLIAFLADALGEEPRDIRLDDWWKITAGIPAETQTVIPVQQRICADTGPSPGIREVALCTRYAGAEAEDPGSVSLWRIAPDTSDTGARGVAYLDGIDSGARGEPGKVEIIDIGPARRAFLVHSPGGEAGRITTARMMLYAAQGDSFVELLDVASLWSNVGGCDADVPGDCVSRTCTLQAGGGVDADGFHPLGLHVVREGDTGSTLHIPIPRIDGRYRLPDDALGETACGAP</sequence>
<dbReference type="EMBL" id="JBHTIF010000001">
    <property type="protein sequence ID" value="MFD0724174.1"/>
    <property type="molecule type" value="Genomic_DNA"/>
</dbReference>
<proteinExistence type="predicted"/>
<evidence type="ECO:0000256" key="1">
    <source>
        <dbReference type="SAM" id="SignalP"/>
    </source>
</evidence>
<keyword evidence="3" id="KW-1185">Reference proteome</keyword>
<feature type="signal peptide" evidence="1">
    <location>
        <begin position="1"/>
        <end position="23"/>
    </location>
</feature>
<reference evidence="3" key="1">
    <citation type="journal article" date="2019" name="Int. J. Syst. Evol. Microbiol.">
        <title>The Global Catalogue of Microorganisms (GCM) 10K type strain sequencing project: providing services to taxonomists for standard genome sequencing and annotation.</title>
        <authorList>
            <consortium name="The Broad Institute Genomics Platform"/>
            <consortium name="The Broad Institute Genome Sequencing Center for Infectious Disease"/>
            <person name="Wu L."/>
            <person name="Ma J."/>
        </authorList>
    </citation>
    <scope>NUCLEOTIDE SEQUENCE [LARGE SCALE GENOMIC DNA]</scope>
    <source>
        <strain evidence="3">CCUG 55585</strain>
    </source>
</reference>
<evidence type="ECO:0000313" key="3">
    <source>
        <dbReference type="Proteomes" id="UP001597110"/>
    </source>
</evidence>